<protein>
    <submittedName>
        <fullName evidence="1">Uncharacterized protein</fullName>
    </submittedName>
</protein>
<organism evidence="1 2">
    <name type="scientific">Azospirillum cavernae</name>
    <dbReference type="NCBI Taxonomy" id="2320860"/>
    <lineage>
        <taxon>Bacteria</taxon>
        <taxon>Pseudomonadati</taxon>
        <taxon>Pseudomonadota</taxon>
        <taxon>Alphaproteobacteria</taxon>
        <taxon>Rhodospirillales</taxon>
        <taxon>Azospirillaceae</taxon>
        <taxon>Azospirillum</taxon>
    </lineage>
</organism>
<accession>A0A418VXP5</accession>
<comment type="caution">
    <text evidence="1">The sequence shown here is derived from an EMBL/GenBank/DDBJ whole genome shotgun (WGS) entry which is preliminary data.</text>
</comment>
<dbReference type="EMBL" id="QYUL01000002">
    <property type="protein sequence ID" value="RJF81953.1"/>
    <property type="molecule type" value="Genomic_DNA"/>
</dbReference>
<keyword evidence="2" id="KW-1185">Reference proteome</keyword>
<gene>
    <name evidence="1" type="ORF">D3877_17825</name>
</gene>
<evidence type="ECO:0000313" key="1">
    <source>
        <dbReference type="EMBL" id="RJF81953.1"/>
    </source>
</evidence>
<reference evidence="1 2" key="1">
    <citation type="submission" date="2018-09" db="EMBL/GenBank/DDBJ databases">
        <authorList>
            <person name="Zhu H."/>
        </authorList>
    </citation>
    <scope>NUCLEOTIDE SEQUENCE [LARGE SCALE GENOMIC DNA]</scope>
    <source>
        <strain evidence="1 2">K2W22B-5</strain>
    </source>
</reference>
<sequence length="173" mass="17819">MTSTPPNPFQPGGFILLKSERGSCLAADPTNGALIMSASASPMAVAASWQVADASQSVTYNGQTLAGVYLIVLDGNLTARLLNGDPATQQVTLVASPTPNGGTVWFPAPVANGEQYCLACSPGPGATSPVWLVSQDGHNLFTPSLSPHSALNPLGLTTDSLWRAEASPFLTRP</sequence>
<dbReference type="Proteomes" id="UP000283458">
    <property type="component" value="Unassembled WGS sequence"/>
</dbReference>
<name>A0A418VXP5_9PROT</name>
<evidence type="ECO:0000313" key="2">
    <source>
        <dbReference type="Proteomes" id="UP000283458"/>
    </source>
</evidence>
<dbReference type="RefSeq" id="WP_119832032.1">
    <property type="nucleotide sequence ID" value="NZ_QYUL01000002.1"/>
</dbReference>
<dbReference type="AlphaFoldDB" id="A0A418VXP5"/>
<proteinExistence type="predicted"/>